<proteinExistence type="predicted"/>
<evidence type="ECO:0000313" key="4">
    <source>
        <dbReference type="Proteomes" id="UP001341840"/>
    </source>
</evidence>
<dbReference type="SUPFAM" id="SSF52058">
    <property type="entry name" value="L domain-like"/>
    <property type="match status" value="1"/>
</dbReference>
<reference evidence="3 4" key="1">
    <citation type="journal article" date="2023" name="Plants (Basel)">
        <title>Bridging the Gap: Combining Genomics and Transcriptomics Approaches to Understand Stylosanthes scabra, an Orphan Legume from the Brazilian Caatinga.</title>
        <authorList>
            <person name="Ferreira-Neto J.R.C."/>
            <person name="da Silva M.D."/>
            <person name="Binneck E."/>
            <person name="de Melo N.F."/>
            <person name="da Silva R.H."/>
            <person name="de Melo A.L.T.M."/>
            <person name="Pandolfi V."/>
            <person name="Bustamante F.O."/>
            <person name="Brasileiro-Vidal A.C."/>
            <person name="Benko-Iseppon A.M."/>
        </authorList>
    </citation>
    <scope>NUCLEOTIDE SEQUENCE [LARGE SCALE GENOMIC DNA]</scope>
    <source>
        <tissue evidence="3">Leaves</tissue>
    </source>
</reference>
<sequence>MADIPKMQIVRCPKCRNILSEPVDCSVYKCGGCGAVLKGNKKGHGSVGLSEKGDVESDHAKSGNYLGRILIRRGQQEHESQTAHAAGSNETREEMEAHMESIKVLTTIITISEGGHETTSLSFCEFSSFKDTTTDSSLSEAEEIDYDKWKLEEIPQDYSFSDTARILKLREGSSGMLSDQVFEADIPSIEQQKDKQSSIAKADNPITTTAALLPRTDTPKARAPLEVETICKEEVENQISSFEMLKVSTVSQLMRLPTNLNILKIEGCGSLEALPDDLLAGTTTLKELCLISCAYLSSFPYPGSLTTLYIHKCRRFEFLPSLESRKKLAFLQNLCIGSSCDSLTILTLDLFPKLKILSKWDCPNLQSVNVTREFKGDLPSLESLEIRDCPRLRSLPDGGLYTPNLESILISNCKNLNALPDAMNFLTSLKTLFLHRCRNVESLPLGGLPSSLIVLSIAYCDKLIPQGDWGLSSLESLHRFELEGGCMSMESFPDEFLLPCNVNSLHISTLQSLKKLNHKGFQHLNALQTLEIHGCDVLQSLPDQGLPSSLSNLCVQECSLLTPRLKPKRGQEWHKVAHIPCIQIDHQLLSGH</sequence>
<keyword evidence="4" id="KW-1185">Reference proteome</keyword>
<evidence type="ECO:0000259" key="2">
    <source>
        <dbReference type="Pfam" id="PF22910"/>
    </source>
</evidence>
<evidence type="ECO:0000313" key="3">
    <source>
        <dbReference type="EMBL" id="MED6216704.1"/>
    </source>
</evidence>
<protein>
    <recommendedName>
        <fullName evidence="2">Enhanced disease resistance 4-like N-terminal domain-containing protein</fullName>
    </recommendedName>
</protein>
<feature type="domain" description="Enhanced disease resistance 4-like N-terminal" evidence="2">
    <location>
        <begin position="6"/>
        <end position="38"/>
    </location>
</feature>
<accession>A0ABU6Z546</accession>
<organism evidence="3 4">
    <name type="scientific">Stylosanthes scabra</name>
    <dbReference type="NCBI Taxonomy" id="79078"/>
    <lineage>
        <taxon>Eukaryota</taxon>
        <taxon>Viridiplantae</taxon>
        <taxon>Streptophyta</taxon>
        <taxon>Embryophyta</taxon>
        <taxon>Tracheophyta</taxon>
        <taxon>Spermatophyta</taxon>
        <taxon>Magnoliopsida</taxon>
        <taxon>eudicotyledons</taxon>
        <taxon>Gunneridae</taxon>
        <taxon>Pentapetalae</taxon>
        <taxon>rosids</taxon>
        <taxon>fabids</taxon>
        <taxon>Fabales</taxon>
        <taxon>Fabaceae</taxon>
        <taxon>Papilionoideae</taxon>
        <taxon>50 kb inversion clade</taxon>
        <taxon>dalbergioids sensu lato</taxon>
        <taxon>Dalbergieae</taxon>
        <taxon>Pterocarpus clade</taxon>
        <taxon>Stylosanthes</taxon>
    </lineage>
</organism>
<dbReference type="Gene3D" id="3.80.10.10">
    <property type="entry name" value="Ribonuclease Inhibitor"/>
    <property type="match status" value="2"/>
</dbReference>
<dbReference type="Proteomes" id="UP001341840">
    <property type="component" value="Unassembled WGS sequence"/>
</dbReference>
<dbReference type="EMBL" id="JASCZI010271884">
    <property type="protein sequence ID" value="MED6216704.1"/>
    <property type="molecule type" value="Genomic_DNA"/>
</dbReference>
<dbReference type="PANTHER" id="PTHR36766:SF40">
    <property type="entry name" value="DISEASE RESISTANCE PROTEIN RGA3"/>
    <property type="match status" value="1"/>
</dbReference>
<comment type="caution">
    <text evidence="3">The sequence shown here is derived from an EMBL/GenBank/DDBJ whole genome shotgun (WGS) entry which is preliminary data.</text>
</comment>
<evidence type="ECO:0000256" key="1">
    <source>
        <dbReference type="ARBA" id="ARBA00022821"/>
    </source>
</evidence>
<dbReference type="PANTHER" id="PTHR36766">
    <property type="entry name" value="PLANT BROAD-SPECTRUM MILDEW RESISTANCE PROTEIN RPW8"/>
    <property type="match status" value="1"/>
</dbReference>
<dbReference type="Pfam" id="PF22910">
    <property type="entry name" value="EDR4-like_1st"/>
    <property type="match status" value="1"/>
</dbReference>
<keyword evidence="1" id="KW-0611">Plant defense</keyword>
<dbReference type="InterPro" id="IPR055126">
    <property type="entry name" value="EDR4-like_N"/>
</dbReference>
<name>A0ABU6Z546_9FABA</name>
<dbReference type="InterPro" id="IPR032675">
    <property type="entry name" value="LRR_dom_sf"/>
</dbReference>
<gene>
    <name evidence="3" type="ORF">PIB30_010144</name>
</gene>